<dbReference type="Pfam" id="PF13672">
    <property type="entry name" value="PP2C_2"/>
    <property type="match status" value="1"/>
</dbReference>
<dbReference type="AlphaFoldDB" id="A0A369AZR6"/>
<dbReference type="EC" id="3.1.3.16" evidence="2"/>
<reference evidence="10 13" key="2">
    <citation type="submission" date="2020-03" db="EMBL/GenBank/DDBJ databases">
        <title>Bacterial samples isolated from urine from healthy bovine heifers (Gyr breed).</title>
        <authorList>
            <person name="Giannattasio-Ferraz S."/>
            <person name="Maskeri L."/>
            <person name="Penido A."/>
            <person name="Barbosa-Stancioli E.F."/>
            <person name="Putonti C."/>
        </authorList>
    </citation>
    <scope>NUCLEOTIDE SEQUENCE [LARGE SCALE GENOMIC DNA]</scope>
    <source>
        <strain evidence="10 13">UFMG-H7</strain>
    </source>
</reference>
<evidence type="ECO:0000256" key="3">
    <source>
        <dbReference type="ARBA" id="ARBA00022723"/>
    </source>
</evidence>
<dbReference type="SMART" id="SM00331">
    <property type="entry name" value="PP2C_SIG"/>
    <property type="match status" value="1"/>
</dbReference>
<evidence type="ECO:0000313" key="13">
    <source>
        <dbReference type="Proteomes" id="UP000521358"/>
    </source>
</evidence>
<dbReference type="Proteomes" id="UP000521358">
    <property type="component" value="Unassembled WGS sequence"/>
</dbReference>
<dbReference type="GeneID" id="63145887"/>
<dbReference type="PANTHER" id="PTHR13832:SF860">
    <property type="entry name" value="PROTEIN PHOSPHATASE PHPP"/>
    <property type="match status" value="1"/>
</dbReference>
<dbReference type="InterPro" id="IPR015655">
    <property type="entry name" value="PP2C"/>
</dbReference>
<keyword evidence="12" id="KW-1185">Reference proteome</keyword>
<dbReference type="InterPro" id="IPR036457">
    <property type="entry name" value="PPM-type-like_dom_sf"/>
</dbReference>
<dbReference type="EMBL" id="JAAVMB010000001">
    <property type="protein sequence ID" value="NKC66491.1"/>
    <property type="molecule type" value="Genomic_DNA"/>
</dbReference>
<evidence type="ECO:0000256" key="2">
    <source>
        <dbReference type="ARBA" id="ARBA00013081"/>
    </source>
</evidence>
<evidence type="ECO:0000256" key="5">
    <source>
        <dbReference type="ARBA" id="ARBA00022912"/>
    </source>
</evidence>
<comment type="catalytic activity">
    <reaction evidence="8">
        <text>O-phospho-L-threonyl-[protein] + H2O = L-threonyl-[protein] + phosphate</text>
        <dbReference type="Rhea" id="RHEA:47004"/>
        <dbReference type="Rhea" id="RHEA-COMP:11060"/>
        <dbReference type="Rhea" id="RHEA-COMP:11605"/>
        <dbReference type="ChEBI" id="CHEBI:15377"/>
        <dbReference type="ChEBI" id="CHEBI:30013"/>
        <dbReference type="ChEBI" id="CHEBI:43474"/>
        <dbReference type="ChEBI" id="CHEBI:61977"/>
        <dbReference type="EC" id="3.1.3.16"/>
    </reaction>
</comment>
<evidence type="ECO:0000259" key="9">
    <source>
        <dbReference type="PROSITE" id="PS51746"/>
    </source>
</evidence>
<dbReference type="PANTHER" id="PTHR13832">
    <property type="entry name" value="PROTEIN PHOSPHATASE 2C"/>
    <property type="match status" value="1"/>
</dbReference>
<reference evidence="11 12" key="1">
    <citation type="submission" date="2017-05" db="EMBL/GenBank/DDBJ databases">
        <title>Vagococcus spp. assemblies.</title>
        <authorList>
            <person name="Gulvik C.A."/>
        </authorList>
    </citation>
    <scope>NUCLEOTIDE SEQUENCE [LARGE SCALE GENOMIC DNA]</scope>
    <source>
        <strain evidence="11 12">NCFB 2497</strain>
    </source>
</reference>
<evidence type="ECO:0000256" key="6">
    <source>
        <dbReference type="ARBA" id="ARBA00023211"/>
    </source>
</evidence>
<dbReference type="NCBIfam" id="NF033484">
    <property type="entry name" value="Stp1_PP2C_phos"/>
    <property type="match status" value="1"/>
</dbReference>
<dbReference type="FunFam" id="3.60.40.10:FF:000002">
    <property type="entry name" value="Serine/threonine phosphatase stp"/>
    <property type="match status" value="1"/>
</dbReference>
<evidence type="ECO:0000256" key="4">
    <source>
        <dbReference type="ARBA" id="ARBA00022801"/>
    </source>
</evidence>
<evidence type="ECO:0000256" key="7">
    <source>
        <dbReference type="ARBA" id="ARBA00047761"/>
    </source>
</evidence>
<keyword evidence="3" id="KW-0479">Metal-binding</keyword>
<evidence type="ECO:0000313" key="12">
    <source>
        <dbReference type="Proteomes" id="UP000288197"/>
    </source>
</evidence>
<evidence type="ECO:0000256" key="8">
    <source>
        <dbReference type="ARBA" id="ARBA00048336"/>
    </source>
</evidence>
<dbReference type="SUPFAM" id="SSF81606">
    <property type="entry name" value="PP2C-like"/>
    <property type="match status" value="1"/>
</dbReference>
<dbReference type="EMBL" id="NGJX01000003">
    <property type="protein sequence ID" value="RSU03843.1"/>
    <property type="molecule type" value="Genomic_DNA"/>
</dbReference>
<dbReference type="GO" id="GO:0046872">
    <property type="term" value="F:metal ion binding"/>
    <property type="evidence" value="ECO:0007669"/>
    <property type="project" value="UniProtKB-KW"/>
</dbReference>
<dbReference type="RefSeq" id="WP_114289091.1">
    <property type="nucleotide sequence ID" value="NZ_CP081470.1"/>
</dbReference>
<organism evidence="10 13">
    <name type="scientific">Vagococcus fluvialis</name>
    <dbReference type="NCBI Taxonomy" id="2738"/>
    <lineage>
        <taxon>Bacteria</taxon>
        <taxon>Bacillati</taxon>
        <taxon>Bacillota</taxon>
        <taxon>Bacilli</taxon>
        <taxon>Lactobacillales</taxon>
        <taxon>Enterococcaceae</taxon>
        <taxon>Vagococcus</taxon>
    </lineage>
</organism>
<comment type="caution">
    <text evidence="10">The sequence shown here is derived from an EMBL/GenBank/DDBJ whole genome shotgun (WGS) entry which is preliminary data.</text>
</comment>
<accession>A0A369AZR6</accession>
<keyword evidence="6" id="KW-0464">Manganese</keyword>
<comment type="catalytic activity">
    <reaction evidence="7">
        <text>O-phospho-L-seryl-[protein] + H2O = L-seryl-[protein] + phosphate</text>
        <dbReference type="Rhea" id="RHEA:20629"/>
        <dbReference type="Rhea" id="RHEA-COMP:9863"/>
        <dbReference type="Rhea" id="RHEA-COMP:11604"/>
        <dbReference type="ChEBI" id="CHEBI:15377"/>
        <dbReference type="ChEBI" id="CHEBI:29999"/>
        <dbReference type="ChEBI" id="CHEBI:43474"/>
        <dbReference type="ChEBI" id="CHEBI:83421"/>
        <dbReference type="EC" id="3.1.3.16"/>
    </reaction>
</comment>
<dbReference type="SMART" id="SM00332">
    <property type="entry name" value="PP2Cc"/>
    <property type="match status" value="1"/>
</dbReference>
<dbReference type="Proteomes" id="UP000288197">
    <property type="component" value="Unassembled WGS sequence"/>
</dbReference>
<dbReference type="OrthoDB" id="9801841at2"/>
<dbReference type="PROSITE" id="PS51746">
    <property type="entry name" value="PPM_2"/>
    <property type="match status" value="1"/>
</dbReference>
<dbReference type="InterPro" id="IPR001932">
    <property type="entry name" value="PPM-type_phosphatase-like_dom"/>
</dbReference>
<keyword evidence="4" id="KW-0378">Hydrolase</keyword>
<dbReference type="GO" id="GO:0004722">
    <property type="term" value="F:protein serine/threonine phosphatase activity"/>
    <property type="evidence" value="ECO:0007669"/>
    <property type="project" value="UniProtKB-EC"/>
</dbReference>
<dbReference type="Gene3D" id="3.60.40.10">
    <property type="entry name" value="PPM-type phosphatase domain"/>
    <property type="match status" value="1"/>
</dbReference>
<sequence>MQIEFQTNVGRKRKSNQDTVGVFENKLGIVIGIVADGMGGHQAGDTASQLAVTGLGTSWEKTALETQEEVARWLISAIQKENREIYAEGSSSPEKFGMGTTIVVAAILKDELLLAHVGDSRGYIVRKPTIKQLTSDHSLVNELVKTGEITTAMARRHPKKNVLLRSVGVPGEIEVDLSVTSVKENDYVLLCSDGLSNMLDDEEIKEIILKDMSLEQKVTLLVDGANEAGGSDNITVLLINFDENNKGGEIE</sequence>
<evidence type="ECO:0000256" key="1">
    <source>
        <dbReference type="ARBA" id="ARBA00001936"/>
    </source>
</evidence>
<evidence type="ECO:0000313" key="11">
    <source>
        <dbReference type="EMBL" id="RSU03843.1"/>
    </source>
</evidence>
<proteinExistence type="predicted"/>
<keyword evidence="5" id="KW-0904">Protein phosphatase</keyword>
<gene>
    <name evidence="11" type="ORF">CBF32_04005</name>
    <name evidence="10" type="ORF">HED35_00175</name>
</gene>
<evidence type="ECO:0000313" key="10">
    <source>
        <dbReference type="EMBL" id="NKC66491.1"/>
    </source>
</evidence>
<dbReference type="CDD" id="cd00143">
    <property type="entry name" value="PP2Cc"/>
    <property type="match status" value="1"/>
</dbReference>
<comment type="cofactor">
    <cofactor evidence="1">
        <name>Mn(2+)</name>
        <dbReference type="ChEBI" id="CHEBI:29035"/>
    </cofactor>
</comment>
<feature type="domain" description="PPM-type phosphatase" evidence="9">
    <location>
        <begin position="1"/>
        <end position="241"/>
    </location>
</feature>
<protein>
    <recommendedName>
        <fullName evidence="2">protein-serine/threonine phosphatase</fullName>
        <ecNumber evidence="2">3.1.3.16</ecNumber>
    </recommendedName>
</protein>
<name>A0A369AZR6_9ENTE</name>